<dbReference type="RefSeq" id="WP_284206310.1">
    <property type="nucleotide sequence ID" value="NZ_BSSU01000002.1"/>
</dbReference>
<name>A0ABQ6GYK1_9GAMM</name>
<proteinExistence type="predicted"/>
<dbReference type="Proteomes" id="UP001157133">
    <property type="component" value="Unassembled WGS sequence"/>
</dbReference>
<dbReference type="Gene3D" id="3.40.710.10">
    <property type="entry name" value="DD-peptidase/beta-lactamase superfamily"/>
    <property type="match status" value="1"/>
</dbReference>
<organism evidence="2 3">
    <name type="scientific">Thalassotalea eurytherma</name>
    <dbReference type="NCBI Taxonomy" id="1144278"/>
    <lineage>
        <taxon>Bacteria</taxon>
        <taxon>Pseudomonadati</taxon>
        <taxon>Pseudomonadota</taxon>
        <taxon>Gammaproteobacteria</taxon>
        <taxon>Alteromonadales</taxon>
        <taxon>Colwelliaceae</taxon>
        <taxon>Thalassotalea</taxon>
    </lineage>
</organism>
<dbReference type="InterPro" id="IPR012338">
    <property type="entry name" value="Beta-lactam/transpept-like"/>
</dbReference>
<dbReference type="SUPFAM" id="SSF56601">
    <property type="entry name" value="beta-lactamase/transpeptidase-like"/>
    <property type="match status" value="1"/>
</dbReference>
<evidence type="ECO:0000313" key="2">
    <source>
        <dbReference type="EMBL" id="GLX80985.1"/>
    </source>
</evidence>
<gene>
    <name evidence="2" type="ORF">theurythT_04370</name>
</gene>
<keyword evidence="3" id="KW-1185">Reference proteome</keyword>
<sequence>MPRSKILVLQLLAVIVTVSSIYLLAPWRAGILYLSPLPSTVQEQLDSAVAKNIDGIIVFYHKLGEAPKTLVSGWHDRSQQIKAKPDALFKIASIGKLYDASAIAKLVANGSLSLDGTLAQYLPSLALRIENADEITIRMLVEHRSGIPNYTDQPGFNWGETSVGADDNLNLVLDLPADFKPNADYGYSNTNYLLLSIIMKKVLGYDHSTFIKEAILDPLNLKNTHFSVNDIDLNDLMSGYHIDYDYDFKGLDQGFVATAEDVGVFLRALNDGSLFTEKEQEIYQSIYEYEHTGWVLGYYSIARYHKDIDTVVIQFVNTVGGNTLTFNDVMYHRIVKILSQPTEKN</sequence>
<evidence type="ECO:0000259" key="1">
    <source>
        <dbReference type="Pfam" id="PF00144"/>
    </source>
</evidence>
<feature type="domain" description="Beta-lactamase-related" evidence="1">
    <location>
        <begin position="68"/>
        <end position="281"/>
    </location>
</feature>
<protein>
    <recommendedName>
        <fullName evidence="1">Beta-lactamase-related domain-containing protein</fullName>
    </recommendedName>
</protein>
<dbReference type="PANTHER" id="PTHR43283">
    <property type="entry name" value="BETA-LACTAMASE-RELATED"/>
    <property type="match status" value="1"/>
</dbReference>
<accession>A0ABQ6GYK1</accession>
<dbReference type="Pfam" id="PF00144">
    <property type="entry name" value="Beta-lactamase"/>
    <property type="match status" value="1"/>
</dbReference>
<dbReference type="InterPro" id="IPR050789">
    <property type="entry name" value="Diverse_Enzym_Activities"/>
</dbReference>
<evidence type="ECO:0000313" key="3">
    <source>
        <dbReference type="Proteomes" id="UP001157133"/>
    </source>
</evidence>
<comment type="caution">
    <text evidence="2">The sequence shown here is derived from an EMBL/GenBank/DDBJ whole genome shotgun (WGS) entry which is preliminary data.</text>
</comment>
<dbReference type="EMBL" id="BSSU01000002">
    <property type="protein sequence ID" value="GLX80985.1"/>
    <property type="molecule type" value="Genomic_DNA"/>
</dbReference>
<reference evidence="2 3" key="1">
    <citation type="submission" date="2023-03" db="EMBL/GenBank/DDBJ databases">
        <title>Draft genome sequence of Thalassotalea eurytherma JCM 18482T.</title>
        <authorList>
            <person name="Sawabe T."/>
        </authorList>
    </citation>
    <scope>NUCLEOTIDE SEQUENCE [LARGE SCALE GENOMIC DNA]</scope>
    <source>
        <strain evidence="2 3">JCM 18482</strain>
    </source>
</reference>
<dbReference type="InterPro" id="IPR001466">
    <property type="entry name" value="Beta-lactam-related"/>
</dbReference>